<dbReference type="InterPro" id="IPR009057">
    <property type="entry name" value="Homeodomain-like_sf"/>
</dbReference>
<keyword evidence="2" id="KW-0238">DNA-binding</keyword>
<evidence type="ECO:0000256" key="1">
    <source>
        <dbReference type="ARBA" id="ARBA00023015"/>
    </source>
</evidence>
<dbReference type="Gene3D" id="1.10.10.60">
    <property type="entry name" value="Homeodomain-like"/>
    <property type="match status" value="1"/>
</dbReference>
<dbReference type="InterPro" id="IPR018062">
    <property type="entry name" value="HTH_AraC-typ_CS"/>
</dbReference>
<keyword evidence="3" id="KW-0804">Transcription</keyword>
<evidence type="ECO:0000259" key="4">
    <source>
        <dbReference type="PROSITE" id="PS01124"/>
    </source>
</evidence>
<keyword evidence="1" id="KW-0805">Transcription regulation</keyword>
<accession>A0ABY6ML05</accession>
<dbReference type="EMBL" id="CP110226">
    <property type="protein sequence ID" value="UZD23356.1"/>
    <property type="molecule type" value="Genomic_DNA"/>
</dbReference>
<proteinExistence type="predicted"/>
<organism evidence="5 6">
    <name type="scientific">Algoriphagus halophytocola</name>
    <dbReference type="NCBI Taxonomy" id="2991499"/>
    <lineage>
        <taxon>Bacteria</taxon>
        <taxon>Pseudomonadati</taxon>
        <taxon>Bacteroidota</taxon>
        <taxon>Cytophagia</taxon>
        <taxon>Cytophagales</taxon>
        <taxon>Cyclobacteriaceae</taxon>
        <taxon>Algoriphagus</taxon>
    </lineage>
</organism>
<keyword evidence="6" id="KW-1185">Reference proteome</keyword>
<dbReference type="RefSeq" id="WP_264809894.1">
    <property type="nucleotide sequence ID" value="NZ_CP110226.1"/>
</dbReference>
<evidence type="ECO:0000313" key="6">
    <source>
        <dbReference type="Proteomes" id="UP001163156"/>
    </source>
</evidence>
<reference evidence="5" key="1">
    <citation type="submission" date="2022-10" db="EMBL/GenBank/DDBJ databases">
        <title>Algoriphagus sp. a novel bacteria isolate from halophytes salicornia europaea.</title>
        <authorList>
            <person name="Peng Y."/>
            <person name="Jiang L."/>
            <person name="Lee J."/>
        </authorList>
    </citation>
    <scope>NUCLEOTIDE SEQUENCE</scope>
    <source>
        <strain evidence="5">TR-M5</strain>
    </source>
</reference>
<sequence length="187" mass="21368">MALIYVKNMVCPRCIASVSDTLDQLEITFTSVDLGKIRLESPLNSRQTIQLAETLKNHGFELLENGKSTLISQIKSILIERIQHSDENKSENYSSFISESLNHEYTYLSRLFSQVEGITIEKYITKLKVERIKELIFYQEKTLSEIADLLNYSSVAYLSAQFKKETGMSPSQFKKQGLGKRKGLDEV</sequence>
<dbReference type="PROSITE" id="PS01124">
    <property type="entry name" value="HTH_ARAC_FAMILY_2"/>
    <property type="match status" value="1"/>
</dbReference>
<dbReference type="SUPFAM" id="SSF46689">
    <property type="entry name" value="Homeodomain-like"/>
    <property type="match status" value="1"/>
</dbReference>
<dbReference type="InterPro" id="IPR018060">
    <property type="entry name" value="HTH_AraC"/>
</dbReference>
<dbReference type="Pfam" id="PF12833">
    <property type="entry name" value="HTH_18"/>
    <property type="match status" value="1"/>
</dbReference>
<evidence type="ECO:0000313" key="5">
    <source>
        <dbReference type="EMBL" id="UZD23356.1"/>
    </source>
</evidence>
<dbReference type="PROSITE" id="PS00041">
    <property type="entry name" value="HTH_ARAC_FAMILY_1"/>
    <property type="match status" value="1"/>
</dbReference>
<protein>
    <submittedName>
        <fullName evidence="5">AraC family transcriptional regulator</fullName>
    </submittedName>
</protein>
<evidence type="ECO:0000256" key="3">
    <source>
        <dbReference type="ARBA" id="ARBA00023163"/>
    </source>
</evidence>
<evidence type="ECO:0000256" key="2">
    <source>
        <dbReference type="ARBA" id="ARBA00023125"/>
    </source>
</evidence>
<feature type="domain" description="HTH araC/xylS-type" evidence="4">
    <location>
        <begin position="72"/>
        <end position="176"/>
    </location>
</feature>
<dbReference type="SMART" id="SM00342">
    <property type="entry name" value="HTH_ARAC"/>
    <property type="match status" value="1"/>
</dbReference>
<dbReference type="Proteomes" id="UP001163156">
    <property type="component" value="Chromosome"/>
</dbReference>
<dbReference type="PANTHER" id="PTHR43280">
    <property type="entry name" value="ARAC-FAMILY TRANSCRIPTIONAL REGULATOR"/>
    <property type="match status" value="1"/>
</dbReference>
<name>A0ABY6ML05_9BACT</name>
<dbReference type="PANTHER" id="PTHR43280:SF2">
    <property type="entry name" value="HTH-TYPE TRANSCRIPTIONAL REGULATOR EXSA"/>
    <property type="match status" value="1"/>
</dbReference>
<gene>
    <name evidence="5" type="ORF">OM944_02460</name>
</gene>